<dbReference type="SUPFAM" id="SSF56601">
    <property type="entry name" value="beta-lactamase/transpeptidase-like"/>
    <property type="match status" value="1"/>
</dbReference>
<comment type="similarity">
    <text evidence="1 9">Belongs to the peptidase S11 family.</text>
</comment>
<dbReference type="GO" id="GO:0009252">
    <property type="term" value="P:peptidoglycan biosynthetic process"/>
    <property type="evidence" value="ECO:0007669"/>
    <property type="project" value="UniProtKB-KW"/>
</dbReference>
<evidence type="ECO:0000259" key="10">
    <source>
        <dbReference type="Pfam" id="PF00768"/>
    </source>
</evidence>
<keyword evidence="12" id="KW-1185">Reference proteome</keyword>
<name>A0A517YFR2_9BACT</name>
<dbReference type="EMBL" id="CP036274">
    <property type="protein sequence ID" value="QDU29070.1"/>
    <property type="molecule type" value="Genomic_DNA"/>
</dbReference>
<dbReference type="InterPro" id="IPR012338">
    <property type="entry name" value="Beta-lactam/transpept-like"/>
</dbReference>
<feature type="active site" description="Acyl-ester intermediate" evidence="7">
    <location>
        <position position="78"/>
    </location>
</feature>
<keyword evidence="6" id="KW-0961">Cell wall biogenesis/degradation</keyword>
<dbReference type="KEGG" id="aagg:ETAA8_41770"/>
<evidence type="ECO:0000313" key="11">
    <source>
        <dbReference type="EMBL" id="QDU29070.1"/>
    </source>
</evidence>
<organism evidence="11 12">
    <name type="scientific">Anatilimnocola aggregata</name>
    <dbReference type="NCBI Taxonomy" id="2528021"/>
    <lineage>
        <taxon>Bacteria</taxon>
        <taxon>Pseudomonadati</taxon>
        <taxon>Planctomycetota</taxon>
        <taxon>Planctomycetia</taxon>
        <taxon>Pirellulales</taxon>
        <taxon>Pirellulaceae</taxon>
        <taxon>Anatilimnocola</taxon>
    </lineage>
</organism>
<reference evidence="11 12" key="1">
    <citation type="submission" date="2019-02" db="EMBL/GenBank/DDBJ databases">
        <title>Deep-cultivation of Planctomycetes and their phenomic and genomic characterization uncovers novel biology.</title>
        <authorList>
            <person name="Wiegand S."/>
            <person name="Jogler M."/>
            <person name="Boedeker C."/>
            <person name="Pinto D."/>
            <person name="Vollmers J."/>
            <person name="Rivas-Marin E."/>
            <person name="Kohn T."/>
            <person name="Peeters S.H."/>
            <person name="Heuer A."/>
            <person name="Rast P."/>
            <person name="Oberbeckmann S."/>
            <person name="Bunk B."/>
            <person name="Jeske O."/>
            <person name="Meyerdierks A."/>
            <person name="Storesund J.E."/>
            <person name="Kallscheuer N."/>
            <person name="Luecker S."/>
            <person name="Lage O.M."/>
            <person name="Pohl T."/>
            <person name="Merkel B.J."/>
            <person name="Hornburger P."/>
            <person name="Mueller R.-W."/>
            <person name="Bruemmer F."/>
            <person name="Labrenz M."/>
            <person name="Spormann A.M."/>
            <person name="Op den Camp H."/>
            <person name="Overmann J."/>
            <person name="Amann R."/>
            <person name="Jetten M.S.M."/>
            <person name="Mascher T."/>
            <person name="Medema M.H."/>
            <person name="Devos D.P."/>
            <person name="Kaster A.-K."/>
            <person name="Ovreas L."/>
            <person name="Rohde M."/>
            <person name="Galperin M.Y."/>
            <person name="Jogler C."/>
        </authorList>
    </citation>
    <scope>NUCLEOTIDE SEQUENCE [LARGE SCALE GENOMIC DNA]</scope>
    <source>
        <strain evidence="11 12">ETA_A8</strain>
    </source>
</reference>
<proteinExistence type="inferred from homology"/>
<keyword evidence="4" id="KW-0133">Cell shape</keyword>
<evidence type="ECO:0000256" key="2">
    <source>
        <dbReference type="ARBA" id="ARBA00022729"/>
    </source>
</evidence>
<evidence type="ECO:0000256" key="3">
    <source>
        <dbReference type="ARBA" id="ARBA00022801"/>
    </source>
</evidence>
<dbReference type="PRINTS" id="PR00725">
    <property type="entry name" value="DADACBPTASE1"/>
</dbReference>
<accession>A0A517YFR2</accession>
<dbReference type="PROSITE" id="PS51318">
    <property type="entry name" value="TAT"/>
    <property type="match status" value="1"/>
</dbReference>
<keyword evidence="11" id="KW-0645">Protease</keyword>
<dbReference type="PANTHER" id="PTHR21581:SF33">
    <property type="entry name" value="D-ALANYL-D-ALANINE CARBOXYPEPTIDASE DACB"/>
    <property type="match status" value="1"/>
</dbReference>
<dbReference type="InterPro" id="IPR001967">
    <property type="entry name" value="Peptidase_S11_N"/>
</dbReference>
<feature type="domain" description="Peptidase S11 D-alanyl-D-alanine carboxypeptidase A N-terminal" evidence="10">
    <location>
        <begin position="45"/>
        <end position="284"/>
    </location>
</feature>
<dbReference type="GO" id="GO:0008360">
    <property type="term" value="P:regulation of cell shape"/>
    <property type="evidence" value="ECO:0007669"/>
    <property type="project" value="UniProtKB-KW"/>
</dbReference>
<evidence type="ECO:0000256" key="7">
    <source>
        <dbReference type="PIRSR" id="PIRSR618044-1"/>
    </source>
</evidence>
<evidence type="ECO:0000313" key="12">
    <source>
        <dbReference type="Proteomes" id="UP000315017"/>
    </source>
</evidence>
<gene>
    <name evidence="11" type="ORF">ETAA8_41770</name>
</gene>
<evidence type="ECO:0000256" key="8">
    <source>
        <dbReference type="PIRSR" id="PIRSR618044-2"/>
    </source>
</evidence>
<dbReference type="InterPro" id="IPR006311">
    <property type="entry name" value="TAT_signal"/>
</dbReference>
<dbReference type="RefSeq" id="WP_202921124.1">
    <property type="nucleotide sequence ID" value="NZ_CP036274.1"/>
</dbReference>
<keyword evidence="2" id="KW-0732">Signal</keyword>
<feature type="active site" description="Proton acceptor" evidence="7">
    <location>
        <position position="81"/>
    </location>
</feature>
<protein>
    <submittedName>
        <fullName evidence="11">D-alanyl-D-alanine carboxypeptidase</fullName>
        <ecNumber evidence="11">3.4.16.4</ecNumber>
    </submittedName>
</protein>
<evidence type="ECO:0000256" key="5">
    <source>
        <dbReference type="ARBA" id="ARBA00022984"/>
    </source>
</evidence>
<dbReference type="InterPro" id="IPR018044">
    <property type="entry name" value="Peptidase_S11"/>
</dbReference>
<evidence type="ECO:0000256" key="6">
    <source>
        <dbReference type="ARBA" id="ARBA00023316"/>
    </source>
</evidence>
<dbReference type="EC" id="3.4.16.4" evidence="11"/>
<dbReference type="GO" id="GO:0009002">
    <property type="term" value="F:serine-type D-Ala-D-Ala carboxypeptidase activity"/>
    <property type="evidence" value="ECO:0007669"/>
    <property type="project" value="UniProtKB-EC"/>
</dbReference>
<evidence type="ECO:0000256" key="9">
    <source>
        <dbReference type="RuleBase" id="RU004016"/>
    </source>
</evidence>
<dbReference type="GO" id="GO:0006508">
    <property type="term" value="P:proteolysis"/>
    <property type="evidence" value="ECO:0007669"/>
    <property type="project" value="InterPro"/>
</dbReference>
<sequence>MNVKTTRRGFLIASGLSVGIATLASTKFVPADEAPAKQKPDRLSGPPEVSAKAWAIIEGATGKFLWRDQETKPQVMASTTKIMTAWLVLDLQRKQPDILDQVMTVPEAAAKTDGSSAKILPGDRIQVRDLLYGLLLPSGNDAAAAFAEHCGEHYRQGGDPESAAQVFVAQMNRQAKEWGLEQTRYFDPHGLGKNHASAQNLAQIAWKAMQHELFRKIVQTRRYECEVLDAKGDKRQLTWSSTNRLLEIEGFDGIKTGTTTAAGSCLVSSGHRGKDHLIVVVLGSTSSEGRYVDTRNLYRWAWGERGQTD</sequence>
<keyword evidence="5" id="KW-0573">Peptidoglycan synthesis</keyword>
<dbReference type="Pfam" id="PF00768">
    <property type="entry name" value="Peptidase_S11"/>
    <property type="match status" value="1"/>
</dbReference>
<dbReference type="AlphaFoldDB" id="A0A517YFR2"/>
<dbReference type="Proteomes" id="UP000315017">
    <property type="component" value="Chromosome"/>
</dbReference>
<dbReference type="Gene3D" id="3.40.710.10">
    <property type="entry name" value="DD-peptidase/beta-lactamase superfamily"/>
    <property type="match status" value="1"/>
</dbReference>
<keyword evidence="11" id="KW-0121">Carboxypeptidase</keyword>
<keyword evidence="3 11" id="KW-0378">Hydrolase</keyword>
<feature type="active site" evidence="7">
    <location>
        <position position="138"/>
    </location>
</feature>
<evidence type="ECO:0000256" key="1">
    <source>
        <dbReference type="ARBA" id="ARBA00007164"/>
    </source>
</evidence>
<dbReference type="GO" id="GO:0071555">
    <property type="term" value="P:cell wall organization"/>
    <property type="evidence" value="ECO:0007669"/>
    <property type="project" value="UniProtKB-KW"/>
</dbReference>
<feature type="binding site" evidence="8">
    <location>
        <position position="255"/>
    </location>
    <ligand>
        <name>substrate</name>
    </ligand>
</feature>
<dbReference type="PANTHER" id="PTHR21581">
    <property type="entry name" value="D-ALANYL-D-ALANINE CARBOXYPEPTIDASE"/>
    <property type="match status" value="1"/>
</dbReference>
<evidence type="ECO:0000256" key="4">
    <source>
        <dbReference type="ARBA" id="ARBA00022960"/>
    </source>
</evidence>